<gene>
    <name evidence="1" type="ORF">ACCO45_003544</name>
</gene>
<dbReference type="Proteomes" id="UP001638806">
    <property type="component" value="Unassembled WGS sequence"/>
</dbReference>
<reference evidence="1" key="1">
    <citation type="submission" date="2024-12" db="EMBL/GenBank/DDBJ databases">
        <title>Comparative genomics and development of molecular markers within Purpureocillium lilacinum and among Purpureocillium species.</title>
        <authorList>
            <person name="Yeh Z.-Y."/>
            <person name="Ni N.-T."/>
            <person name="Lo P.-H."/>
            <person name="Mushyakhwo K."/>
            <person name="Lin C.-F."/>
            <person name="Nai Y.-S."/>
        </authorList>
    </citation>
    <scope>NUCLEOTIDE SEQUENCE</scope>
    <source>
        <strain evidence="1">NCHU-NPUST-175</strain>
    </source>
</reference>
<sequence>MGTLGTWPLAAGGLGREEICRCNAAPSPVPTPSRCFHDEDWRIWGLEESQLLAIDQPSRADQPGVKDVTPQRAVNGAHGLASPRSASAAPFLPLPSSPPNAGHPPTNLSRRRASSRQTPFSLGRDRTVPSSKPSLAPIGAVAPGEMEGQRVADGVRGTTWKRGVAQHAWHGMVITECHLVTSTPSGQISGHARPAPWLAAQMGEAYQGHVHWQPGGRGACRWQQHASLLAPPSSGLTDLATLPRLSLQLPKLPQTVRVCQRSHLGQRPQRLLTARPDGRRWSGRGETRRSAKQGPNKETPRIPDQQIGPKVRPRSLCPPRRPGDPTDRGPPQAAPTSLVLSWACLVPMEVAKLSAQHPGLVSGRWESVLQSPQAGGPGLATSHPSDCPIAIDGFVDIVVVAVHAEPGRRRRRREPRESLAVSEASRSPCTYPPARPHASNLTRRLRPLNAAAPSS</sequence>
<dbReference type="EMBL" id="JBGNUJ010000003">
    <property type="protein sequence ID" value="KAL3962021.1"/>
    <property type="molecule type" value="Genomic_DNA"/>
</dbReference>
<keyword evidence="2" id="KW-1185">Reference proteome</keyword>
<evidence type="ECO:0000313" key="2">
    <source>
        <dbReference type="Proteomes" id="UP001638806"/>
    </source>
</evidence>
<comment type="caution">
    <text evidence="1">The sequence shown here is derived from an EMBL/GenBank/DDBJ whole genome shotgun (WGS) entry which is preliminary data.</text>
</comment>
<evidence type="ECO:0000313" key="1">
    <source>
        <dbReference type="EMBL" id="KAL3962021.1"/>
    </source>
</evidence>
<proteinExistence type="predicted"/>
<name>A0ACC4E2Y7_PURLI</name>
<protein>
    <submittedName>
        <fullName evidence="1">Uncharacterized protein</fullName>
    </submittedName>
</protein>
<accession>A0ACC4E2Y7</accession>
<organism evidence="1 2">
    <name type="scientific">Purpureocillium lilacinum</name>
    <name type="common">Paecilomyces lilacinus</name>
    <dbReference type="NCBI Taxonomy" id="33203"/>
    <lineage>
        <taxon>Eukaryota</taxon>
        <taxon>Fungi</taxon>
        <taxon>Dikarya</taxon>
        <taxon>Ascomycota</taxon>
        <taxon>Pezizomycotina</taxon>
        <taxon>Sordariomycetes</taxon>
        <taxon>Hypocreomycetidae</taxon>
        <taxon>Hypocreales</taxon>
        <taxon>Ophiocordycipitaceae</taxon>
        <taxon>Purpureocillium</taxon>
    </lineage>
</organism>